<name>L0KYP0_METHD</name>
<evidence type="ECO:0000313" key="2">
    <source>
        <dbReference type="EMBL" id="AGB50577.1"/>
    </source>
</evidence>
<sequence>MIEVRISARVNPTETEEKVRTAVQSIFPTVDLIYNATDDTGLYGNVEGISDLGGLLHLHHLLREEEIIDTARTQFEVGMSRDAPFTSFRISKFVAFVGRLNFPAGEEPLGSIHITMSANSSFELQRLIEWLAPPTEKGKILFETDIEDVEIT</sequence>
<dbReference type="Pfam" id="PF01877">
    <property type="entry name" value="RNA_binding"/>
    <property type="match status" value="1"/>
</dbReference>
<proteinExistence type="inferred from homology"/>
<dbReference type="AlphaFoldDB" id="L0KYP0"/>
<dbReference type="SUPFAM" id="SSF55282">
    <property type="entry name" value="RL5-like"/>
    <property type="match status" value="1"/>
</dbReference>
<keyword evidence="3" id="KW-1185">Reference proteome</keyword>
<dbReference type="InterPro" id="IPR022803">
    <property type="entry name" value="Ribosomal_uL5_dom_sf"/>
</dbReference>
<dbReference type="Proteomes" id="UP000010866">
    <property type="component" value="Chromosome"/>
</dbReference>
<dbReference type="RefSeq" id="WP_015325742.1">
    <property type="nucleotide sequence ID" value="NC_019977.1"/>
</dbReference>
<dbReference type="OrthoDB" id="7819at2157"/>
<dbReference type="EMBL" id="CP003362">
    <property type="protein sequence ID" value="AGB50577.1"/>
    <property type="molecule type" value="Genomic_DNA"/>
</dbReference>
<protein>
    <recommendedName>
        <fullName evidence="1">UPF0201 protein Metho_2435</fullName>
    </recommendedName>
</protein>
<gene>
    <name evidence="2" type="ordered locus">Metho_2435</name>
</gene>
<dbReference type="PANTHER" id="PTHR39652">
    <property type="entry name" value="UPF0201 PROTEIN TK1335"/>
    <property type="match status" value="1"/>
</dbReference>
<dbReference type="InterPro" id="IPR002739">
    <property type="entry name" value="PAB1135-like"/>
</dbReference>
<dbReference type="KEGG" id="mhz:Metho_2435"/>
<dbReference type="HOGENOM" id="CLU_134829_1_0_2"/>
<evidence type="ECO:0000313" key="3">
    <source>
        <dbReference type="Proteomes" id="UP000010866"/>
    </source>
</evidence>
<dbReference type="HAMAP" id="MF_01112">
    <property type="entry name" value="UPF0201"/>
    <property type="match status" value="1"/>
</dbReference>
<dbReference type="GeneID" id="14408514"/>
<dbReference type="STRING" id="867904.Metho_2435"/>
<accession>L0KYP0</accession>
<reference evidence="3" key="1">
    <citation type="submission" date="2012-02" db="EMBL/GenBank/DDBJ databases">
        <title>Complete sequence of chromosome of Methanomethylovorans hollandica DSM 15978.</title>
        <authorList>
            <person name="Lucas S."/>
            <person name="Copeland A."/>
            <person name="Lapidus A."/>
            <person name="Glavina del Rio T."/>
            <person name="Dalin E."/>
            <person name="Tice H."/>
            <person name="Bruce D."/>
            <person name="Goodwin L."/>
            <person name="Pitluck S."/>
            <person name="Peters L."/>
            <person name="Mikhailova N."/>
            <person name="Held B."/>
            <person name="Kyrpides N."/>
            <person name="Mavromatis K."/>
            <person name="Ivanova N."/>
            <person name="Brettin T."/>
            <person name="Detter J.C."/>
            <person name="Han C."/>
            <person name="Larimer F."/>
            <person name="Land M."/>
            <person name="Hauser L."/>
            <person name="Markowitz V."/>
            <person name="Cheng J.-F."/>
            <person name="Hugenholtz P."/>
            <person name="Woyke T."/>
            <person name="Wu D."/>
            <person name="Spring S."/>
            <person name="Schroeder M."/>
            <person name="Brambilla E."/>
            <person name="Klenk H.-P."/>
            <person name="Eisen J.A."/>
        </authorList>
    </citation>
    <scope>NUCLEOTIDE SEQUENCE [LARGE SCALE GENOMIC DNA]</scope>
    <source>
        <strain evidence="3">DSM 15978 / NBRC 107637 / DMS1</strain>
    </source>
</reference>
<dbReference type="Gene3D" id="3.30.1440.10">
    <property type="match status" value="1"/>
</dbReference>
<evidence type="ECO:0000256" key="1">
    <source>
        <dbReference type="HAMAP-Rule" id="MF_01112"/>
    </source>
</evidence>
<comment type="similarity">
    <text evidence="1">Belongs to the UPF0201 family.</text>
</comment>
<organism evidence="2 3">
    <name type="scientific">Methanomethylovorans hollandica (strain DSM 15978 / NBRC 107637 / DMS1)</name>
    <dbReference type="NCBI Taxonomy" id="867904"/>
    <lineage>
        <taxon>Archaea</taxon>
        <taxon>Methanobacteriati</taxon>
        <taxon>Methanobacteriota</taxon>
        <taxon>Stenosarchaea group</taxon>
        <taxon>Methanomicrobia</taxon>
        <taxon>Methanosarcinales</taxon>
        <taxon>Methanosarcinaceae</taxon>
        <taxon>Methanomethylovorans</taxon>
    </lineage>
</organism>
<dbReference type="PANTHER" id="PTHR39652:SF1">
    <property type="entry name" value="UPF0201 PROTEIN TK1335"/>
    <property type="match status" value="1"/>
</dbReference>